<evidence type="ECO:0000256" key="2">
    <source>
        <dbReference type="ARBA" id="ARBA00022963"/>
    </source>
</evidence>
<reference evidence="3" key="1">
    <citation type="submission" date="2021-01" db="EMBL/GenBank/DDBJ databases">
        <authorList>
            <person name="Kaushik A."/>
        </authorList>
    </citation>
    <scope>NUCLEOTIDE SEQUENCE</scope>
    <source>
        <strain evidence="3">AG5</strain>
    </source>
</reference>
<dbReference type="Gene3D" id="3.40.1090.10">
    <property type="entry name" value="Cytosolic phospholipase A2 catalytic domain"/>
    <property type="match status" value="1"/>
</dbReference>
<evidence type="ECO:0000313" key="4">
    <source>
        <dbReference type="Proteomes" id="UP000663827"/>
    </source>
</evidence>
<dbReference type="PANTHER" id="PTHR24185">
    <property type="entry name" value="CALCIUM-INDEPENDENT PHOSPHOLIPASE A2-GAMMA"/>
    <property type="match status" value="1"/>
</dbReference>
<keyword evidence="1" id="KW-0378">Hydrolase</keyword>
<evidence type="ECO:0000313" key="3">
    <source>
        <dbReference type="EMBL" id="CAE7155282.1"/>
    </source>
</evidence>
<accession>A0A8H3E1R6</accession>
<name>A0A8H3E1R6_9AGAM</name>
<organism evidence="3 4">
    <name type="scientific">Rhizoctonia solani</name>
    <dbReference type="NCBI Taxonomy" id="456999"/>
    <lineage>
        <taxon>Eukaryota</taxon>
        <taxon>Fungi</taxon>
        <taxon>Dikarya</taxon>
        <taxon>Basidiomycota</taxon>
        <taxon>Agaricomycotina</taxon>
        <taxon>Agaricomycetes</taxon>
        <taxon>Cantharellales</taxon>
        <taxon>Ceratobasidiaceae</taxon>
        <taxon>Rhizoctonia</taxon>
    </lineage>
</organism>
<evidence type="ECO:0000256" key="1">
    <source>
        <dbReference type="ARBA" id="ARBA00022801"/>
    </source>
</evidence>
<protein>
    <recommendedName>
        <fullName evidence="5">NB-ARC domain-containing protein</fullName>
    </recommendedName>
</protein>
<dbReference type="GO" id="GO:0019369">
    <property type="term" value="P:arachidonate metabolic process"/>
    <property type="evidence" value="ECO:0007669"/>
    <property type="project" value="TreeGrafter"/>
</dbReference>
<proteinExistence type="predicted"/>
<dbReference type="Gene3D" id="3.40.50.300">
    <property type="entry name" value="P-loop containing nucleotide triphosphate hydrolases"/>
    <property type="match status" value="1"/>
</dbReference>
<keyword evidence="2" id="KW-0442">Lipid degradation</keyword>
<dbReference type="GO" id="GO:0016020">
    <property type="term" value="C:membrane"/>
    <property type="evidence" value="ECO:0007669"/>
    <property type="project" value="TreeGrafter"/>
</dbReference>
<dbReference type="GO" id="GO:0016042">
    <property type="term" value="P:lipid catabolic process"/>
    <property type="evidence" value="ECO:0007669"/>
    <property type="project" value="UniProtKB-KW"/>
</dbReference>
<sequence>MAHPDLFKSIDIVHSGVSQSFVGGEIGCSNPLVHVLSEVKRLYPDRHVACIISIGAGHARIVRVPDPSRWYRTQDMVVAKDMAVDGERVAEEVGLRFQGRSGVYFRLNVDQGMQNMKSGSWEKLGEATQHTQAYLQKNETNQKLDEAARASVERREAVSTTHAAGQIPAIIEATKRLVGFKRCPAPTVFYTGREDENMQVIACITGGKGERRVCVIYGLGGVGKTQLAFNVVERTWDEWDHVIYVDASSNEAIEKSLKEFAEARDIGQSYTDSIQEKDTEAADDLVLDFGCLALAIVHAGAFIAHSPSMTISKYRSLFLSQRRRMLEEYKQLPDMAKLDERGDTVYTTWRMCYDQLKPESRELLWLIAYMHYDGISEEMFKRAAQNMHTKEYPLPPTDREIQARGHVQRLSE</sequence>
<dbReference type="SUPFAM" id="SSF52151">
    <property type="entry name" value="FabD/lysophospholipase-like"/>
    <property type="match status" value="1"/>
</dbReference>
<keyword evidence="2" id="KW-0443">Lipid metabolism</keyword>
<dbReference type="InterPro" id="IPR027417">
    <property type="entry name" value="P-loop_NTPase"/>
</dbReference>
<dbReference type="SUPFAM" id="SSF52540">
    <property type="entry name" value="P-loop containing nucleoside triphosphate hydrolases"/>
    <property type="match status" value="1"/>
</dbReference>
<dbReference type="PANTHER" id="PTHR24185:SF1">
    <property type="entry name" value="CALCIUM-INDEPENDENT PHOSPHOLIPASE A2-GAMMA"/>
    <property type="match status" value="1"/>
</dbReference>
<dbReference type="InterPro" id="IPR016035">
    <property type="entry name" value="Acyl_Trfase/lysoPLipase"/>
</dbReference>
<gene>
    <name evidence="3" type="ORF">RDB_LOCUS93253</name>
</gene>
<dbReference type="Proteomes" id="UP000663827">
    <property type="component" value="Unassembled WGS sequence"/>
</dbReference>
<dbReference type="GO" id="GO:0047499">
    <property type="term" value="F:calcium-independent phospholipase A2 activity"/>
    <property type="evidence" value="ECO:0007669"/>
    <property type="project" value="TreeGrafter"/>
</dbReference>
<evidence type="ECO:0008006" key="5">
    <source>
        <dbReference type="Google" id="ProtNLM"/>
    </source>
</evidence>
<dbReference type="AlphaFoldDB" id="A0A8H3E1R6"/>
<comment type="caution">
    <text evidence="3">The sequence shown here is derived from an EMBL/GenBank/DDBJ whole genome shotgun (WGS) entry which is preliminary data.</text>
</comment>
<dbReference type="EMBL" id="CAJNJQ010001934">
    <property type="protein sequence ID" value="CAE7155282.1"/>
    <property type="molecule type" value="Genomic_DNA"/>
</dbReference>